<organism evidence="8 9">
    <name type="scientific">Tegillarca granosa</name>
    <name type="common">Malaysian cockle</name>
    <name type="synonym">Anadara granosa</name>
    <dbReference type="NCBI Taxonomy" id="220873"/>
    <lineage>
        <taxon>Eukaryota</taxon>
        <taxon>Metazoa</taxon>
        <taxon>Spiralia</taxon>
        <taxon>Lophotrochozoa</taxon>
        <taxon>Mollusca</taxon>
        <taxon>Bivalvia</taxon>
        <taxon>Autobranchia</taxon>
        <taxon>Pteriomorphia</taxon>
        <taxon>Arcoida</taxon>
        <taxon>Arcoidea</taxon>
        <taxon>Arcidae</taxon>
        <taxon>Tegillarca</taxon>
    </lineage>
</organism>
<evidence type="ECO:0000256" key="7">
    <source>
        <dbReference type="SAM" id="Phobius"/>
    </source>
</evidence>
<evidence type="ECO:0000256" key="3">
    <source>
        <dbReference type="ARBA" id="ARBA00022475"/>
    </source>
</evidence>
<proteinExistence type="inferred from homology"/>
<dbReference type="PANTHER" id="PTHR10844">
    <property type="entry name" value="CAVEOLIN"/>
    <property type="match status" value="1"/>
</dbReference>
<comment type="subcellular location">
    <subcellularLocation>
        <location evidence="1 6">Cell membrane</location>
        <topology evidence="1 6">Peripheral membrane protein</topology>
    </subcellularLocation>
    <subcellularLocation>
        <location evidence="6">Golgi apparatus membrane</location>
        <topology evidence="6">Peripheral membrane protein</topology>
    </subcellularLocation>
    <subcellularLocation>
        <location evidence="6">Membrane</location>
        <location evidence="6">Caveola</location>
        <topology evidence="6">Peripheral membrane protein</topology>
    </subcellularLocation>
</comment>
<keyword evidence="7" id="KW-0812">Transmembrane</keyword>
<comment type="similarity">
    <text evidence="2 6">Belongs to the caveolin family.</text>
</comment>
<comment type="function">
    <text evidence="6">May act as a scaffolding protein within caveolar membranes. Interacts directly with G-protein alpha subunits and can functionally regulate their activity.</text>
</comment>
<reference evidence="8 9" key="1">
    <citation type="submission" date="2022-12" db="EMBL/GenBank/DDBJ databases">
        <title>Chromosome-level genome of Tegillarca granosa.</title>
        <authorList>
            <person name="Kim J."/>
        </authorList>
    </citation>
    <scope>NUCLEOTIDE SEQUENCE [LARGE SCALE GENOMIC DNA]</scope>
    <source>
        <strain evidence="8">Teg-2019</strain>
        <tissue evidence="8">Adductor muscle</tissue>
    </source>
</reference>
<evidence type="ECO:0000256" key="4">
    <source>
        <dbReference type="ARBA" id="ARBA00023034"/>
    </source>
</evidence>
<keyword evidence="4 6" id="KW-0333">Golgi apparatus</keyword>
<dbReference type="Pfam" id="PF01146">
    <property type="entry name" value="Caveolin"/>
    <property type="match status" value="1"/>
</dbReference>
<keyword evidence="9" id="KW-1185">Reference proteome</keyword>
<evidence type="ECO:0000313" key="8">
    <source>
        <dbReference type="EMBL" id="KAJ8301181.1"/>
    </source>
</evidence>
<evidence type="ECO:0000256" key="1">
    <source>
        <dbReference type="ARBA" id="ARBA00004202"/>
    </source>
</evidence>
<accession>A0ABQ9EBI3</accession>
<name>A0ABQ9EBI3_TEGGR</name>
<dbReference type="EMBL" id="JARBDR010000918">
    <property type="protein sequence ID" value="KAJ8301181.1"/>
    <property type="molecule type" value="Genomic_DNA"/>
</dbReference>
<dbReference type="Proteomes" id="UP001217089">
    <property type="component" value="Unassembled WGS sequence"/>
</dbReference>
<keyword evidence="3 6" id="KW-1003">Cell membrane</keyword>
<protein>
    <recommendedName>
        <fullName evidence="6">Caveolin</fullName>
    </recommendedName>
</protein>
<evidence type="ECO:0000313" key="9">
    <source>
        <dbReference type="Proteomes" id="UP001217089"/>
    </source>
</evidence>
<evidence type="ECO:0000256" key="6">
    <source>
        <dbReference type="RuleBase" id="RU000680"/>
    </source>
</evidence>
<keyword evidence="5 6" id="KW-0472">Membrane</keyword>
<evidence type="ECO:0000256" key="2">
    <source>
        <dbReference type="ARBA" id="ARBA00010988"/>
    </source>
</evidence>
<sequence>MADIDDEELPPQDALDLIARDPNKINDHIRGYNCILRRSEDVVDFDDVLAEADGTHSINCVWKGSHKCYMCGKNFCYNMCTFFMGIFISFYWGMMFAYITFIHIWCCTPVMRMFVLQCNMMQKCCGTIVNCFLAPTAEACGLFFSNIVVHNS</sequence>
<keyword evidence="7" id="KW-1133">Transmembrane helix</keyword>
<dbReference type="PANTHER" id="PTHR10844:SF19">
    <property type="entry name" value="CAVEOLIN-2"/>
    <property type="match status" value="1"/>
</dbReference>
<feature type="transmembrane region" description="Helical" evidence="7">
    <location>
        <begin position="127"/>
        <end position="149"/>
    </location>
</feature>
<gene>
    <name evidence="8" type="ORF">KUTeg_020168</name>
</gene>
<dbReference type="InterPro" id="IPR001612">
    <property type="entry name" value="Caveolin"/>
</dbReference>
<evidence type="ECO:0000256" key="5">
    <source>
        <dbReference type="ARBA" id="ARBA00023136"/>
    </source>
</evidence>
<comment type="caution">
    <text evidence="8">The sequence shown here is derived from an EMBL/GenBank/DDBJ whole genome shotgun (WGS) entry which is preliminary data.</text>
</comment>